<accession>A0ABX2VW67</accession>
<dbReference type="EMBL" id="EQ999977">
    <property type="protein sequence ID" value="EEQ90021.1"/>
    <property type="molecule type" value="Genomic_DNA"/>
</dbReference>
<dbReference type="InterPro" id="IPR032466">
    <property type="entry name" value="Metal_Hydrolase"/>
</dbReference>
<dbReference type="EMBL" id="EQ999977">
    <property type="protein sequence ID" value="OAT01403.1"/>
    <property type="molecule type" value="Genomic_DNA"/>
</dbReference>
<dbReference type="Proteomes" id="UP000002039">
    <property type="component" value="Unassembled WGS sequence"/>
</dbReference>
<dbReference type="PANTHER" id="PTHR21240:SF28">
    <property type="entry name" value="ISO-OROTATE DECARBOXYLASE (EUROFUNG)"/>
    <property type="match status" value="1"/>
</dbReference>
<name>A0ABX2VW67_AJEDR</name>
<reference evidence="8" key="2">
    <citation type="journal article" date="2015" name="PLoS Genet.">
        <title>The dynamic genome and transcriptome of the human fungal pathogen Blastomyces and close relative Emmonsia.</title>
        <authorList>
            <person name="Munoz J.F."/>
            <person name="Gauthier G.M."/>
            <person name="Desjardins C.A."/>
            <person name="Gallo J.E."/>
            <person name="Holder J."/>
            <person name="Sullivan T.D."/>
            <person name="Marty A.J."/>
            <person name="Carmen J.C."/>
            <person name="Chen Z."/>
            <person name="Ding L."/>
            <person name="Gujja S."/>
            <person name="Magrini V."/>
            <person name="Misas E."/>
            <person name="Mitreva M."/>
            <person name="Priest M."/>
            <person name="Saif S."/>
            <person name="Whiston E.A."/>
            <person name="Young S."/>
            <person name="Zeng Q."/>
            <person name="Goldman W.E."/>
            <person name="Mardis E.R."/>
            <person name="Taylor J.W."/>
            <person name="McEwen J.G."/>
            <person name="Clay O.K."/>
            <person name="Klein B.S."/>
            <person name="Cuomo C.A."/>
        </authorList>
    </citation>
    <scope>NUCLEOTIDE SEQUENCE [LARGE SCALE GENOMIC DNA]</scope>
    <source>
        <strain evidence="8">ER-3 / ATCC MYA-2586</strain>
    </source>
</reference>
<comment type="similarity">
    <text evidence="3">Belongs to the metallo-dependent hydrolases superfamily.</text>
</comment>
<evidence type="ECO:0000313" key="5">
    <source>
        <dbReference type="EMBL" id="EEQ90021.1"/>
    </source>
</evidence>
<dbReference type="InterPro" id="IPR006680">
    <property type="entry name" value="Amidohydro-rel"/>
</dbReference>
<evidence type="ECO:0000259" key="4">
    <source>
        <dbReference type="Pfam" id="PF04909"/>
    </source>
</evidence>
<dbReference type="EMBL" id="EQ999977">
    <property type="protein sequence ID" value="OAT01404.1"/>
    <property type="molecule type" value="Genomic_DNA"/>
</dbReference>
<proteinExistence type="inferred from homology"/>
<keyword evidence="8" id="KW-1185">Reference proteome</keyword>
<dbReference type="RefSeq" id="XP_045281130.1">
    <property type="nucleotide sequence ID" value="XM_045420802.1"/>
</dbReference>
<dbReference type="SUPFAM" id="SSF51556">
    <property type="entry name" value="Metallo-dependent hydrolases"/>
    <property type="match status" value="1"/>
</dbReference>
<evidence type="ECO:0000256" key="2">
    <source>
        <dbReference type="ARBA" id="ARBA00023239"/>
    </source>
</evidence>
<dbReference type="Gene3D" id="3.20.20.140">
    <property type="entry name" value="Metal-dependent hydrolases"/>
    <property type="match status" value="1"/>
</dbReference>
<evidence type="ECO:0000256" key="1">
    <source>
        <dbReference type="ARBA" id="ARBA00022793"/>
    </source>
</evidence>
<evidence type="ECO:0000313" key="8">
    <source>
        <dbReference type="Proteomes" id="UP000002039"/>
    </source>
</evidence>
<dbReference type="RefSeq" id="XP_045276836.1">
    <property type="nucleotide sequence ID" value="XM_045420801.1"/>
</dbReference>
<dbReference type="PANTHER" id="PTHR21240">
    <property type="entry name" value="2-AMINO-3-CARBOXYLMUCONATE-6-SEMIALDEHYDE DECARBOXYLASE"/>
    <property type="match status" value="1"/>
</dbReference>
<keyword evidence="1 3" id="KW-0210">Decarboxylase</keyword>
<reference evidence="6" key="1">
    <citation type="submission" date="2009-02" db="EMBL/GenBank/DDBJ databases">
        <title>The Genome Sequence of Blastomyces dermatitidis strain ER-3.</title>
        <authorList>
            <consortium name="The Broad Institute Genome Sequencing Platform"/>
            <consortium name="Broad Institute Microbial Sequencing Center."/>
            <person name="Champion M."/>
            <person name="Cuomo C."/>
            <person name="Ma L.-J."/>
            <person name="Henn M.R."/>
            <person name="Klein B."/>
            <person name="Goldman B."/>
            <person name="Young S."/>
            <person name="Kodira C.D."/>
            <person name="Zeng Q."/>
            <person name="Koehrsen M."/>
            <person name="Alvarado L."/>
            <person name="Berlin A.M."/>
            <person name="Heiman D.I."/>
            <person name="Hepburn T.A."/>
            <person name="Saif S."/>
            <person name="Shea T.D."/>
            <person name="Shenoy N."/>
            <person name="Sykes S."/>
            <person name="Galagan J."/>
            <person name="Nusbaum C."/>
            <person name="Birren B."/>
        </authorList>
    </citation>
    <scope>NUCLEOTIDE SEQUENCE</scope>
    <source>
        <strain evidence="6">ER-3</strain>
    </source>
</reference>
<organism evidence="6 8">
    <name type="scientific">Ajellomyces dermatitidis (strain ER-3 / ATCC MYA-2586)</name>
    <name type="common">Blastomyces dermatitidis</name>
    <dbReference type="NCBI Taxonomy" id="559297"/>
    <lineage>
        <taxon>Eukaryota</taxon>
        <taxon>Fungi</taxon>
        <taxon>Dikarya</taxon>
        <taxon>Ascomycota</taxon>
        <taxon>Pezizomycotina</taxon>
        <taxon>Eurotiomycetes</taxon>
        <taxon>Eurotiomycetidae</taxon>
        <taxon>Onygenales</taxon>
        <taxon>Ajellomycetaceae</taxon>
        <taxon>Blastomyces</taxon>
    </lineage>
</organism>
<protein>
    <submittedName>
        <fullName evidence="5 6">Uracil-5-carboxylate decarboxylase</fullName>
    </submittedName>
    <submittedName>
        <fullName evidence="7">Uracil-5-carboxylate decarboxylase, variant 2</fullName>
    </submittedName>
</protein>
<evidence type="ECO:0000313" key="7">
    <source>
        <dbReference type="EMBL" id="OAT01404.1"/>
    </source>
</evidence>
<evidence type="ECO:0000313" key="6">
    <source>
        <dbReference type="EMBL" id="OAT01403.1"/>
    </source>
</evidence>
<feature type="domain" description="Amidohydrolase-related" evidence="4">
    <location>
        <begin position="162"/>
        <end position="398"/>
    </location>
</feature>
<keyword evidence="2 3" id="KW-0456">Lyase</keyword>
<dbReference type="Pfam" id="PF04909">
    <property type="entry name" value="Amidohydro_2"/>
    <property type="match status" value="1"/>
</dbReference>
<dbReference type="InterPro" id="IPR032465">
    <property type="entry name" value="ACMSD"/>
</dbReference>
<dbReference type="RefSeq" id="XP_045281131.1">
    <property type="nucleotide sequence ID" value="XM_045420803.1"/>
</dbReference>
<evidence type="ECO:0000256" key="3">
    <source>
        <dbReference type="RuleBase" id="RU366045"/>
    </source>
</evidence>
<gene>
    <name evidence="6" type="ORF">BDCG_05141</name>
</gene>
<sequence length="400" mass="43472">MTEANEGQMPVYPIIDIHTHVYPDSYLSLLRSRTTVPYIYDPPDGSPARLIILSSDDSPSIPKEKRGRPVDSSYSDISLKLAFMRKHNITTSVISLANPWLDFLPAQDACRWAERINNDLESICAEQNAKAEAKRNSSSTGETLPLNEFYSLFAFGVLPLSAPDPNAIVNEISRLASLMFIRGVIMGTSGLGSGLDDPALDPVWAALERTRTLLFLHPHYGLPNAAFGGDETVERYGHVLPLALGFPLETTIAVTRMYLAGVFDRFPKLGILLAHSGGTLPFLAGRIESCVAHERKFLANGGNVAGPKKSLWDVLNQNIYLDAVIYGEAGLRAAVHGAGSVDRVLFGTDHPFFPPLDGKDKQWLSVVMNQRVIDGAFGAESDTAKAILGGNAVKILNLES</sequence>
<dbReference type="GeneID" id="69027193"/>